<dbReference type="VEuPathDB" id="VectorBase:GBRI014675"/>
<protein>
    <submittedName>
        <fullName evidence="2">Uncharacterized protein</fullName>
    </submittedName>
</protein>
<sequence>MEIVAGIGVAEIVCVGLLKGVVLSILKTVGFGVVKALPLLVGLSNSAMYRCSSAKSFADRVFGFTVVVVLMVFIAFSFCCNCCLSLSLTFACSNNFSNSWSLLSSFLNCPTSLGINGGGFDISGFLVVVLVVVVVVVVVDVVEVVGVLRSAFSWFCICSRSFCSCCKSGCDVDFLDCCCANNSCCSGDNTGWLKRSIMVCLVIGAEVTVTAGVVTDVRGILLSGPILRKTFCGLICNLCSS</sequence>
<evidence type="ECO:0000256" key="1">
    <source>
        <dbReference type="SAM" id="Phobius"/>
    </source>
</evidence>
<evidence type="ECO:0000313" key="3">
    <source>
        <dbReference type="Proteomes" id="UP000091820"/>
    </source>
</evidence>
<reference evidence="3" key="1">
    <citation type="submission" date="2014-03" db="EMBL/GenBank/DDBJ databases">
        <authorList>
            <person name="Aksoy S."/>
            <person name="Warren W."/>
            <person name="Wilson R.K."/>
        </authorList>
    </citation>
    <scope>NUCLEOTIDE SEQUENCE [LARGE SCALE GENOMIC DNA]</scope>
    <source>
        <strain evidence="3">IAEA</strain>
    </source>
</reference>
<feature type="transmembrane region" description="Helical" evidence="1">
    <location>
        <begin position="61"/>
        <end position="91"/>
    </location>
</feature>
<keyword evidence="1" id="KW-0812">Transmembrane</keyword>
<keyword evidence="3" id="KW-1185">Reference proteome</keyword>
<reference evidence="2" key="2">
    <citation type="submission" date="2020-05" db="UniProtKB">
        <authorList>
            <consortium name="EnsemblMetazoa"/>
        </authorList>
    </citation>
    <scope>IDENTIFICATION</scope>
    <source>
        <strain evidence="2">IAEA</strain>
    </source>
</reference>
<dbReference type="Proteomes" id="UP000091820">
    <property type="component" value="Unassembled WGS sequence"/>
</dbReference>
<organism evidence="2 3">
    <name type="scientific">Glossina brevipalpis</name>
    <dbReference type="NCBI Taxonomy" id="37001"/>
    <lineage>
        <taxon>Eukaryota</taxon>
        <taxon>Metazoa</taxon>
        <taxon>Ecdysozoa</taxon>
        <taxon>Arthropoda</taxon>
        <taxon>Hexapoda</taxon>
        <taxon>Insecta</taxon>
        <taxon>Pterygota</taxon>
        <taxon>Neoptera</taxon>
        <taxon>Endopterygota</taxon>
        <taxon>Diptera</taxon>
        <taxon>Brachycera</taxon>
        <taxon>Muscomorpha</taxon>
        <taxon>Hippoboscoidea</taxon>
        <taxon>Glossinidae</taxon>
        <taxon>Glossina</taxon>
    </lineage>
</organism>
<feature type="transmembrane region" description="Helical" evidence="1">
    <location>
        <begin position="122"/>
        <end position="142"/>
    </location>
</feature>
<evidence type="ECO:0000313" key="2">
    <source>
        <dbReference type="EnsemblMetazoa" id="GBRI014675-PA"/>
    </source>
</evidence>
<keyword evidence="1" id="KW-1133">Transmembrane helix</keyword>
<proteinExistence type="predicted"/>
<accession>A0A1A9WCP0</accession>
<dbReference type="AlphaFoldDB" id="A0A1A9WCP0"/>
<keyword evidence="1" id="KW-0472">Membrane</keyword>
<name>A0A1A9WCP0_9MUSC</name>
<dbReference type="EnsemblMetazoa" id="GBRI014675-RA">
    <property type="protein sequence ID" value="GBRI014675-PA"/>
    <property type="gene ID" value="GBRI014675"/>
</dbReference>